<evidence type="ECO:0000313" key="7">
    <source>
        <dbReference type="Proteomes" id="UP001211015"/>
    </source>
</evidence>
<dbReference type="KEGG" id="rus:RBI_I00154"/>
<evidence type="ECO:0008006" key="8">
    <source>
        <dbReference type="Google" id="ProtNLM"/>
    </source>
</evidence>
<reference evidence="1 6" key="1">
    <citation type="journal article" date="2014" name="Int. J. Syst. Evol. Microbiol.">
        <title>Complete genome of a new Firmicutes species belonging to the dominant human colonic microbiota ('Ruminococcus bicirculans') reveals two chromosomes and a selective capacity to utilize plant glucans.</title>
        <authorList>
            <consortium name="NISC Comparative Sequencing Program"/>
            <person name="Wegmann U."/>
            <person name="Louis P."/>
            <person name="Goesmann A."/>
            <person name="Henrissat B."/>
            <person name="Duncan S.H."/>
            <person name="Flint H.J."/>
        </authorList>
    </citation>
    <scope>NUCLEOTIDE SEQUENCE [LARGE SCALE GENOMIC DNA]</scope>
    <source>
        <strain evidence="1 6">80/3</strain>
    </source>
</reference>
<keyword evidence="6" id="KW-1185">Reference proteome</keyword>
<evidence type="ECO:0000313" key="3">
    <source>
        <dbReference type="EMBL" id="MDB8743180.1"/>
    </source>
</evidence>
<dbReference type="AlphaFoldDB" id="A0AAP3QMN3"/>
<evidence type="ECO:0000313" key="1">
    <source>
        <dbReference type="EMBL" id="CCO03888.1"/>
    </source>
</evidence>
<evidence type="ECO:0000313" key="5">
    <source>
        <dbReference type="EMBL" id="MDB8750513.1"/>
    </source>
</evidence>
<reference evidence="4" key="3">
    <citation type="submission" date="2023-01" db="EMBL/GenBank/DDBJ databases">
        <title>Human gut microbiome strain richness.</title>
        <authorList>
            <person name="Chen-Liaw A."/>
        </authorList>
    </citation>
    <scope>NUCLEOTIDE SEQUENCE</scope>
    <source>
        <strain evidence="4">1001275st1_F4_1001275B_160808</strain>
        <strain evidence="5">D43st1_D9_D43t1_170807</strain>
        <strain evidence="3">D59st1_B8_D59t2_181005</strain>
    </source>
</reference>
<dbReference type="Proteomes" id="UP001213042">
    <property type="component" value="Unassembled WGS sequence"/>
</dbReference>
<reference evidence="2" key="2">
    <citation type="submission" date="2022-06" db="EMBL/GenBank/DDBJ databases">
        <title>Isolation of gut microbiota from human fecal samples.</title>
        <authorList>
            <person name="Pamer E.G."/>
            <person name="Barat B."/>
            <person name="Waligurski E."/>
            <person name="Medina S."/>
            <person name="Paddock L."/>
            <person name="Mostad J."/>
        </authorList>
    </citation>
    <scope>NUCLEOTIDE SEQUENCE</scope>
    <source>
        <strain evidence="2">DFI.5.57</strain>
    </source>
</reference>
<dbReference type="EMBL" id="JAQMLV010000027">
    <property type="protein sequence ID" value="MDB8746036.1"/>
    <property type="molecule type" value="Genomic_DNA"/>
</dbReference>
<dbReference type="EMBL" id="JAQMLU010000013">
    <property type="protein sequence ID" value="MDB8750513.1"/>
    <property type="molecule type" value="Genomic_DNA"/>
</dbReference>
<dbReference type="Proteomes" id="UP001211421">
    <property type="component" value="Unassembled WGS sequence"/>
</dbReference>
<dbReference type="Proteomes" id="UP001206236">
    <property type="component" value="Unassembled WGS sequence"/>
</dbReference>
<organism evidence="4 7">
    <name type="scientific">Ruminococcus bicirculans</name>
    <name type="common">ex Wegman et al. 2014</name>
    <dbReference type="NCBI Taxonomy" id="1160721"/>
    <lineage>
        <taxon>Bacteria</taxon>
        <taxon>Bacillati</taxon>
        <taxon>Bacillota</taxon>
        <taxon>Clostridia</taxon>
        <taxon>Eubacteriales</taxon>
        <taxon>Oscillospiraceae</taxon>
        <taxon>Ruminococcus</taxon>
    </lineage>
</organism>
<dbReference type="EMBL" id="JANGCN010000011">
    <property type="protein sequence ID" value="MCQ5153004.1"/>
    <property type="molecule type" value="Genomic_DNA"/>
</dbReference>
<gene>
    <name evidence="2" type="ORF">NE632_06755</name>
    <name evidence="4" type="ORF">PNU62_13535</name>
    <name evidence="3" type="ORF">PNV70_14025</name>
    <name evidence="5" type="ORF">PNW00_08650</name>
    <name evidence="1" type="ORF">RBI_I00154</name>
</gene>
<evidence type="ECO:0000313" key="6">
    <source>
        <dbReference type="Proteomes" id="UP000027600"/>
    </source>
</evidence>
<dbReference type="Proteomes" id="UP001211015">
    <property type="component" value="Unassembled WGS sequence"/>
</dbReference>
<dbReference type="Proteomes" id="UP000027600">
    <property type="component" value="Chromosome I"/>
</dbReference>
<protein>
    <recommendedName>
        <fullName evidence="8">Sigma factor regulator C-terminal domain-containing protein</fullName>
    </recommendedName>
</protein>
<dbReference type="EMBL" id="JAQMLS010000013">
    <property type="protein sequence ID" value="MDB8743180.1"/>
    <property type="molecule type" value="Genomic_DNA"/>
</dbReference>
<dbReference type="RefSeq" id="WP_022127262.1">
    <property type="nucleotide sequence ID" value="NZ_CAKVQR010000010.1"/>
</dbReference>
<accession>A0AAP3QMN3</accession>
<proteinExistence type="predicted"/>
<evidence type="ECO:0000313" key="4">
    <source>
        <dbReference type="EMBL" id="MDB8746036.1"/>
    </source>
</evidence>
<dbReference type="EMBL" id="HF545616">
    <property type="protein sequence ID" value="CCO03888.1"/>
    <property type="molecule type" value="Genomic_DNA"/>
</dbReference>
<evidence type="ECO:0000313" key="2">
    <source>
        <dbReference type="EMBL" id="MCQ5153004.1"/>
    </source>
</evidence>
<name>A0AAP3QMN3_9FIRM</name>
<sequence>MKKTIIIIIISLLVTAGTFVLSKYHNRDKMMTQMNKDIQDYYYISCPNGNELDIKQKSSNEYQYSILSYPFSTTEYTNKFTFRLKVSLDQKFIFEKIGLLTGTSGVNANTDFPNCLIKENDSSQYQRFFLPTPEEDNDVSTILGEGKIYVSFKNAINSSDISSVIDEYSEYGTVTWLWVDTYNDSDSTLPTIQNPQNDERGVYGIPLFYAGEKLISPLDKFVNIINDKHAYLEDEFENIRNGINTGKDTIKQSDINIIGIVLLSQKDLNRSAIINEIAIKGNVYVVN</sequence>